<keyword evidence="3" id="KW-1185">Reference proteome</keyword>
<keyword evidence="2" id="KW-0347">Helicase</keyword>
<keyword evidence="2" id="KW-0378">Hydrolase</keyword>
<dbReference type="InterPro" id="IPR014001">
    <property type="entry name" value="Helicase_ATP-bd"/>
</dbReference>
<dbReference type="InterPro" id="IPR050742">
    <property type="entry name" value="Helicase_Restrict-Modif_Enz"/>
</dbReference>
<keyword evidence="2" id="KW-0067">ATP-binding</keyword>
<gene>
    <name evidence="2" type="ORF">O9Z63_13045</name>
</gene>
<dbReference type="PANTHER" id="PTHR47396:SF1">
    <property type="entry name" value="ATP-DEPENDENT HELICASE IRC3-RELATED"/>
    <property type="match status" value="1"/>
</dbReference>
<evidence type="ECO:0000313" key="2">
    <source>
        <dbReference type="EMBL" id="WBO83305.1"/>
    </source>
</evidence>
<keyword evidence="2" id="KW-0547">Nucleotide-binding</keyword>
<dbReference type="CDD" id="cd17926">
    <property type="entry name" value="DEXHc_RE"/>
    <property type="match status" value="1"/>
</dbReference>
<name>A0ABY7PL93_9BACT</name>
<dbReference type="Proteomes" id="UP001211872">
    <property type="component" value="Chromosome"/>
</dbReference>
<dbReference type="Gene3D" id="3.40.50.300">
    <property type="entry name" value="P-loop containing nucleotide triphosphate hydrolases"/>
    <property type="match status" value="2"/>
</dbReference>
<dbReference type="SMART" id="SM00487">
    <property type="entry name" value="DEXDc"/>
    <property type="match status" value="1"/>
</dbReference>
<dbReference type="EMBL" id="CP115396">
    <property type="protein sequence ID" value="WBO83305.1"/>
    <property type="molecule type" value="Genomic_DNA"/>
</dbReference>
<dbReference type="InterPro" id="IPR006935">
    <property type="entry name" value="Helicase/UvrB_N"/>
</dbReference>
<dbReference type="GO" id="GO:0004386">
    <property type="term" value="F:helicase activity"/>
    <property type="evidence" value="ECO:0007669"/>
    <property type="project" value="UniProtKB-KW"/>
</dbReference>
<dbReference type="SUPFAM" id="SSF52540">
    <property type="entry name" value="P-loop containing nucleoside triphosphate hydrolases"/>
    <property type="match status" value="1"/>
</dbReference>
<evidence type="ECO:0000313" key="3">
    <source>
        <dbReference type="Proteomes" id="UP001211872"/>
    </source>
</evidence>
<feature type="domain" description="Helicase ATP-binding" evidence="1">
    <location>
        <begin position="90"/>
        <end position="261"/>
    </location>
</feature>
<proteinExistence type="predicted"/>
<evidence type="ECO:0000259" key="1">
    <source>
        <dbReference type="PROSITE" id="PS51192"/>
    </source>
</evidence>
<protein>
    <submittedName>
        <fullName evidence="2">DEAD/DEAH box helicase family protein</fullName>
    </submittedName>
</protein>
<accession>A0ABY7PL93</accession>
<dbReference type="PANTHER" id="PTHR47396">
    <property type="entry name" value="TYPE I RESTRICTION ENZYME ECOKI R PROTEIN"/>
    <property type="match status" value="1"/>
</dbReference>
<dbReference type="PROSITE" id="PS51192">
    <property type="entry name" value="HELICASE_ATP_BIND_1"/>
    <property type="match status" value="1"/>
</dbReference>
<reference evidence="2 3" key="1">
    <citation type="journal article" date="2011" name="Int. J. Syst. Evol. Microbiol.">
        <title>Hymenobacter yonginensis sp. nov., isolated from a mesotrophic artificial lake.</title>
        <authorList>
            <person name="Joung Y."/>
            <person name="Cho S.H."/>
            <person name="Kim H."/>
            <person name="Kim S.B."/>
            <person name="Joh K."/>
        </authorList>
    </citation>
    <scope>NUCLEOTIDE SEQUENCE [LARGE SCALE GENOMIC DNA]</scope>
    <source>
        <strain evidence="2 3">KCTC 22745</strain>
    </source>
</reference>
<dbReference type="CDD" id="cd18785">
    <property type="entry name" value="SF2_C"/>
    <property type="match status" value="1"/>
</dbReference>
<dbReference type="RefSeq" id="WP_270125684.1">
    <property type="nucleotide sequence ID" value="NZ_CP115396.1"/>
</dbReference>
<dbReference type="Pfam" id="PF04851">
    <property type="entry name" value="ResIII"/>
    <property type="match status" value="1"/>
</dbReference>
<dbReference type="InterPro" id="IPR027417">
    <property type="entry name" value="P-loop_NTPase"/>
</dbReference>
<sequence>MSLYLTADPADVPVGETHVVQTKHKPTLAAWQLEKVEFKRWLKAEESAATTPADIVSSWCNNFFFVEEDQATESPGLRQPQLGAIYSVLGHLTLPSDAGLVVLPTGTGKTETMLAVLVAKQCAKLLVVVPSDALRTQIAEKFITLGLLKEFGIVGQGAGYPAVGVMRQSFADGADFERFVAQSNVLVATMSILQTLEPTQLQHMADVCSHVFIDEAHHVKAASWQYVKDHFDSHKVLQFTATPFRNDGQRLEGNLLFNFPLSEAQRQGYYKTIEFKPVSVFQPEKADQAIADAAMARLREDLTAGYNHILMARCATKERAKQVYQLYAPHNDLTPVLLYSGVTGAKEILRQITTRQARIIVCVDMLGEGFDLPELKIAAFHDIRKSLPITLQLAGRFTRTKRDEQLGNACFIANIADPQVGDELDELYAADTDWNKLLANMGQTRIQEEVDFKRLLAGFSRLNEAKLPLNNIKIKLSTVVYRTADTWNPRNFRQGLPDYDKAFYQFDDLNSDKQLLLILTAHQDGVDWLDSKEVYQLTWRIIVVFWEARLKLLFIHSSDNSSLYEPLANAILDNNAQIIKGVDVFKTFDGLHRISLQNVGLRNHVGKDVRFRMMVGRDLEEAVSALEQQKGEKAFVMGMGYEDGKQRNLGASYKGRIWLKRENDLSVFTKWCSKVGKQLLDPNIDPNQFLKETLVPTYVSEFPESDPVWIDWHEDLYLQDEVYFKFRLGDEVVDLSNATLELTGVFSATTIDFLLVSDTQQAAFRVTLQEAGEARARYPHYAIMQTGGPAVQALFGRREEEGVQFLQRLPPTVWFADGSSVRGNDHLAPKHSIGLFPAAGIEYWDWTGVDLSAESQGVLPVTDSIQYRVIQRLQQGDYDIIYDDDSAGEAADIVTLKLHPDRIAVELYHLKYASKGKIGNAVKNLYEVCGQTQRSVHWKHRRPDALLLHLLRRKPKTEKGMTRDRLEKGTVKELETLRRLAKRQLPVEFSFIIVQPSIKQGDVGPELLKLLGVTQNFVHELAGVPLRVIGSA</sequence>
<organism evidence="2 3">
    <name type="scientific">Hymenobacter yonginensis</name>
    <dbReference type="NCBI Taxonomy" id="748197"/>
    <lineage>
        <taxon>Bacteria</taxon>
        <taxon>Pseudomonadati</taxon>
        <taxon>Bacteroidota</taxon>
        <taxon>Cytophagia</taxon>
        <taxon>Cytophagales</taxon>
        <taxon>Hymenobacteraceae</taxon>
        <taxon>Hymenobacter</taxon>
    </lineage>
</organism>